<accession>A0A1I0JN32</accession>
<evidence type="ECO:0000313" key="4">
    <source>
        <dbReference type="Proteomes" id="UP000182121"/>
    </source>
</evidence>
<dbReference type="SUPFAM" id="SSF52980">
    <property type="entry name" value="Restriction endonuclease-like"/>
    <property type="match status" value="1"/>
</dbReference>
<dbReference type="InterPro" id="IPR011335">
    <property type="entry name" value="Restrct_endonuc-II-like"/>
</dbReference>
<dbReference type="InterPro" id="IPR014832">
    <property type="entry name" value="TnsA_C"/>
</dbReference>
<organism evidence="3 4">
    <name type="scientific">Enterocloster clostridioformis</name>
    <dbReference type="NCBI Taxonomy" id="1531"/>
    <lineage>
        <taxon>Bacteria</taxon>
        <taxon>Bacillati</taxon>
        <taxon>Bacillota</taxon>
        <taxon>Clostridia</taxon>
        <taxon>Lachnospirales</taxon>
        <taxon>Lachnospiraceae</taxon>
        <taxon>Enterocloster</taxon>
    </lineage>
</organism>
<evidence type="ECO:0000313" key="3">
    <source>
        <dbReference type="EMBL" id="SEU11214.1"/>
    </source>
</evidence>
<keyword evidence="3" id="KW-0255">Endonuclease</keyword>
<evidence type="ECO:0000259" key="2">
    <source>
        <dbReference type="Pfam" id="PF08722"/>
    </source>
</evidence>
<dbReference type="Pfam" id="PF08722">
    <property type="entry name" value="Tn7_TnsA-like_N"/>
    <property type="match status" value="1"/>
</dbReference>
<keyword evidence="3" id="KW-0378">Hydrolase</keyword>
<dbReference type="Gene3D" id="3.40.1350.10">
    <property type="match status" value="1"/>
</dbReference>
<dbReference type="GO" id="GO:0004519">
    <property type="term" value="F:endonuclease activity"/>
    <property type="evidence" value="ECO:0007669"/>
    <property type="project" value="UniProtKB-KW"/>
</dbReference>
<proteinExistence type="predicted"/>
<dbReference type="InterPro" id="IPR014833">
    <property type="entry name" value="TnsA_N"/>
</dbReference>
<dbReference type="Pfam" id="PF08721">
    <property type="entry name" value="Tn7_Tnp_TnsA_C"/>
    <property type="match status" value="1"/>
</dbReference>
<dbReference type="CDD" id="cd22362">
    <property type="entry name" value="TnsA_endonuclease-like"/>
    <property type="match status" value="1"/>
</dbReference>
<gene>
    <name evidence="3" type="ORF">SAMN05216521_10619</name>
</gene>
<dbReference type="InterPro" id="IPR011856">
    <property type="entry name" value="tRNA_endonuc-like_dom_sf"/>
</dbReference>
<dbReference type="GO" id="GO:0003676">
    <property type="term" value="F:nucleic acid binding"/>
    <property type="evidence" value="ECO:0007669"/>
    <property type="project" value="InterPro"/>
</dbReference>
<reference evidence="3 4" key="1">
    <citation type="submission" date="2016-10" db="EMBL/GenBank/DDBJ databases">
        <authorList>
            <person name="Varghese N."/>
            <person name="Submissions S."/>
        </authorList>
    </citation>
    <scope>NUCLEOTIDE SEQUENCE [LARGE SCALE GENOMIC DNA]</scope>
    <source>
        <strain evidence="3 4">NLAE-zl-C196</strain>
    </source>
</reference>
<sequence>MPKRMRTWNENKYRRYLAEGRGQGELSEYVPWVQIQDFPSKGIVSRVKGRTTGRVHHLVSNLELWYFYLLDWSEKTTDIREQFPLSDISDAIGIADSCGISYPYDNISGFPYVMTTDFLITTHNGYLARAIKPSEELKKQRVKEKLEIERRYWFKRGIDWKVVTEHELPRTKIRNIEWMYSGNDFTKLIHNKKVEQECKELFMEMYRGGKSAVAAIAMHVENMHGLEKGVGIALFKLLIRDGLIAVDLNKQINLTEPRREECNGTEYFCK</sequence>
<dbReference type="AlphaFoldDB" id="A0A1I0JN32"/>
<evidence type="ECO:0000259" key="1">
    <source>
        <dbReference type="Pfam" id="PF08721"/>
    </source>
</evidence>
<dbReference type="InterPro" id="IPR036388">
    <property type="entry name" value="WH-like_DNA-bd_sf"/>
</dbReference>
<feature type="domain" description="TnsA endonuclease C-terminal" evidence="1">
    <location>
        <begin position="167"/>
        <end position="248"/>
    </location>
</feature>
<dbReference type="Gene3D" id="1.10.10.10">
    <property type="entry name" value="Winged helix-like DNA-binding domain superfamily/Winged helix DNA-binding domain"/>
    <property type="match status" value="1"/>
</dbReference>
<protein>
    <submittedName>
        <fullName evidence="3">TnsA endonuclease C terminal</fullName>
    </submittedName>
</protein>
<feature type="domain" description="TnsA endonuclease N-terminal" evidence="2">
    <location>
        <begin position="74"/>
        <end position="165"/>
    </location>
</feature>
<dbReference type="Proteomes" id="UP000182121">
    <property type="component" value="Unassembled WGS sequence"/>
</dbReference>
<dbReference type="EMBL" id="FOIO01000061">
    <property type="protein sequence ID" value="SEU11214.1"/>
    <property type="molecule type" value="Genomic_DNA"/>
</dbReference>
<dbReference type="RefSeq" id="WP_074664081.1">
    <property type="nucleotide sequence ID" value="NZ_FOIO01000061.1"/>
</dbReference>
<keyword evidence="3" id="KW-0540">Nuclease</keyword>
<comment type="caution">
    <text evidence="3">The sequence shown here is derived from an EMBL/GenBank/DDBJ whole genome shotgun (WGS) entry which is preliminary data.</text>
</comment>
<name>A0A1I0JN32_9FIRM</name>